<accession>A0A401FX92</accession>
<dbReference type="PROSITE" id="PS00211">
    <property type="entry name" value="ABC_TRANSPORTER_1"/>
    <property type="match status" value="1"/>
</dbReference>
<evidence type="ECO:0000256" key="2">
    <source>
        <dbReference type="ARBA" id="ARBA00022741"/>
    </source>
</evidence>
<evidence type="ECO:0000259" key="4">
    <source>
        <dbReference type="PROSITE" id="PS50893"/>
    </source>
</evidence>
<dbReference type="SUPFAM" id="SSF52540">
    <property type="entry name" value="P-loop containing nucleoside triphosphate hydrolases"/>
    <property type="match status" value="1"/>
</dbReference>
<dbReference type="Pfam" id="PF00005">
    <property type="entry name" value="ABC_tran"/>
    <property type="match status" value="1"/>
</dbReference>
<evidence type="ECO:0000313" key="6">
    <source>
        <dbReference type="Proteomes" id="UP000288096"/>
    </source>
</evidence>
<protein>
    <submittedName>
        <fullName evidence="5">ABC transporter ATP-binding protein</fullName>
    </submittedName>
</protein>
<dbReference type="PROSITE" id="PS50893">
    <property type="entry name" value="ABC_TRANSPORTER_2"/>
    <property type="match status" value="1"/>
</dbReference>
<dbReference type="InterPro" id="IPR050319">
    <property type="entry name" value="ABC_transp_ATP-bind"/>
</dbReference>
<dbReference type="EMBL" id="BEXT01000001">
    <property type="protein sequence ID" value="GBC61569.1"/>
    <property type="molecule type" value="Genomic_DNA"/>
</dbReference>
<reference evidence="6" key="2">
    <citation type="submission" date="2019-01" db="EMBL/GenBank/DDBJ databases">
        <title>Genome sequence of Desulfonema ishimotonii strain Tokyo 01.</title>
        <authorList>
            <person name="Fukui M."/>
        </authorList>
    </citation>
    <scope>NUCLEOTIDE SEQUENCE [LARGE SCALE GENOMIC DNA]</scope>
    <source>
        <strain evidence="6">Tokyo 01</strain>
    </source>
</reference>
<dbReference type="InterPro" id="IPR003439">
    <property type="entry name" value="ABC_transporter-like_ATP-bd"/>
</dbReference>
<dbReference type="GO" id="GO:0055085">
    <property type="term" value="P:transmembrane transport"/>
    <property type="evidence" value="ECO:0007669"/>
    <property type="project" value="UniProtKB-ARBA"/>
</dbReference>
<evidence type="ECO:0000313" key="5">
    <source>
        <dbReference type="EMBL" id="GBC61569.1"/>
    </source>
</evidence>
<reference evidence="6" key="1">
    <citation type="submission" date="2017-11" db="EMBL/GenBank/DDBJ databases">
        <authorList>
            <person name="Watanabe M."/>
            <person name="Kojima H."/>
        </authorList>
    </citation>
    <scope>NUCLEOTIDE SEQUENCE [LARGE SCALE GENOMIC DNA]</scope>
    <source>
        <strain evidence="6">Tokyo 01</strain>
    </source>
</reference>
<keyword evidence="3 5" id="KW-0067">ATP-binding</keyword>
<dbReference type="OrthoDB" id="9809450at2"/>
<evidence type="ECO:0000256" key="1">
    <source>
        <dbReference type="ARBA" id="ARBA00022448"/>
    </source>
</evidence>
<keyword evidence="1" id="KW-0813">Transport</keyword>
<proteinExistence type="predicted"/>
<dbReference type="AlphaFoldDB" id="A0A401FX92"/>
<evidence type="ECO:0000256" key="3">
    <source>
        <dbReference type="ARBA" id="ARBA00022840"/>
    </source>
</evidence>
<dbReference type="RefSeq" id="WP_124328842.1">
    <property type="nucleotide sequence ID" value="NZ_BEXT01000001.1"/>
</dbReference>
<sequence>MGEPVLRTVRVGKSYKAPHSRERFTALCDVNLSIHQGKSLGLVGGSGAGKSTLARLILGTEPPSEGEIFFEGQNMARLTGRERHGFRKKIQIIWQDPTVYLNPFFTVARLIAEPLEVFRMGDRNWRAMRVSELLEAVHLDADLAGRKPHELSGGQCQRVAIARALALNPRLLICDEALSGLDIPNQARMLRLLEAIQKETGMAYLFIAHDLPLVRRLCHQVAVIRRGRIVEQGGTEAVFRNPSHGYTRRLLENTLGWP</sequence>
<keyword evidence="2" id="KW-0547">Nucleotide-binding</keyword>
<dbReference type="InterPro" id="IPR003593">
    <property type="entry name" value="AAA+_ATPase"/>
</dbReference>
<dbReference type="InterPro" id="IPR027417">
    <property type="entry name" value="P-loop_NTPase"/>
</dbReference>
<keyword evidence="6" id="KW-1185">Reference proteome</keyword>
<comment type="caution">
    <text evidence="5">The sequence shown here is derived from an EMBL/GenBank/DDBJ whole genome shotgun (WGS) entry which is preliminary data.</text>
</comment>
<dbReference type="CDD" id="cd03257">
    <property type="entry name" value="ABC_NikE_OppD_transporters"/>
    <property type="match status" value="1"/>
</dbReference>
<dbReference type="SMART" id="SM00382">
    <property type="entry name" value="AAA"/>
    <property type="match status" value="1"/>
</dbReference>
<dbReference type="GO" id="GO:0005524">
    <property type="term" value="F:ATP binding"/>
    <property type="evidence" value="ECO:0007669"/>
    <property type="project" value="UniProtKB-KW"/>
</dbReference>
<dbReference type="InterPro" id="IPR017871">
    <property type="entry name" value="ABC_transporter-like_CS"/>
</dbReference>
<dbReference type="Proteomes" id="UP000288096">
    <property type="component" value="Unassembled WGS sequence"/>
</dbReference>
<dbReference type="PANTHER" id="PTHR43776">
    <property type="entry name" value="TRANSPORT ATP-BINDING PROTEIN"/>
    <property type="match status" value="1"/>
</dbReference>
<feature type="domain" description="ABC transporter" evidence="4">
    <location>
        <begin position="6"/>
        <end position="251"/>
    </location>
</feature>
<dbReference type="Gene3D" id="3.40.50.300">
    <property type="entry name" value="P-loop containing nucleotide triphosphate hydrolases"/>
    <property type="match status" value="1"/>
</dbReference>
<gene>
    <name evidence="5" type="ORF">DENIS_2531</name>
</gene>
<organism evidence="5 6">
    <name type="scientific">Desulfonema ishimotonii</name>
    <dbReference type="NCBI Taxonomy" id="45657"/>
    <lineage>
        <taxon>Bacteria</taxon>
        <taxon>Pseudomonadati</taxon>
        <taxon>Thermodesulfobacteriota</taxon>
        <taxon>Desulfobacteria</taxon>
        <taxon>Desulfobacterales</taxon>
        <taxon>Desulfococcaceae</taxon>
        <taxon>Desulfonema</taxon>
    </lineage>
</organism>
<dbReference type="GO" id="GO:0016887">
    <property type="term" value="F:ATP hydrolysis activity"/>
    <property type="evidence" value="ECO:0007669"/>
    <property type="project" value="InterPro"/>
</dbReference>
<name>A0A401FX92_9BACT</name>